<feature type="transmembrane region" description="Helical" evidence="10">
    <location>
        <begin position="113"/>
        <end position="139"/>
    </location>
</feature>
<keyword evidence="5 10" id="KW-1133">Transmembrane helix</keyword>
<keyword evidence="7 10" id="KW-0472">Membrane</keyword>
<keyword evidence="3 10" id="KW-0808">Transferase</keyword>
<keyword evidence="8 10" id="KW-0594">Phospholipid biosynthesis</keyword>
<dbReference type="PANTHER" id="PTHR30309:SF0">
    <property type="entry name" value="GLYCEROL-3-PHOSPHATE ACYLTRANSFERASE-RELATED"/>
    <property type="match status" value="1"/>
</dbReference>
<evidence type="ECO:0000313" key="13">
    <source>
        <dbReference type="Proteomes" id="UP000318943"/>
    </source>
</evidence>
<keyword evidence="1 10" id="KW-1003">Cell membrane</keyword>
<accession>A0AAE9L2K5</accession>
<dbReference type="EC" id="2.3.1.275" evidence="10"/>
<gene>
    <name evidence="10 12" type="primary">plsY</name>
    <name evidence="11" type="ORF">FGG12_08890</name>
    <name evidence="12" type="ORF">M5D45_02820</name>
</gene>
<feature type="transmembrane region" description="Helical" evidence="10">
    <location>
        <begin position="151"/>
        <end position="179"/>
    </location>
</feature>
<evidence type="ECO:0000256" key="4">
    <source>
        <dbReference type="ARBA" id="ARBA00022692"/>
    </source>
</evidence>
<dbReference type="SMART" id="SM01207">
    <property type="entry name" value="G3P_acyltransf"/>
    <property type="match status" value="1"/>
</dbReference>
<dbReference type="GO" id="GO:0005886">
    <property type="term" value="C:plasma membrane"/>
    <property type="evidence" value="ECO:0007669"/>
    <property type="project" value="UniProtKB-SubCell"/>
</dbReference>
<comment type="subcellular location">
    <subcellularLocation>
        <location evidence="10">Cell membrane</location>
        <topology evidence="10">Multi-pass membrane protein</topology>
    </subcellularLocation>
</comment>
<dbReference type="RefSeq" id="WP_144197310.1">
    <property type="nucleotide sequence ID" value="NZ_CAJPVH010000070.1"/>
</dbReference>
<protein>
    <recommendedName>
        <fullName evidence="10">Glycerol-3-phosphate acyltransferase</fullName>
    </recommendedName>
    <alternativeName>
        <fullName evidence="10">Acyl-PO4 G3P acyltransferase</fullName>
    </alternativeName>
    <alternativeName>
        <fullName evidence="10">Acyl-phosphate--glycerol-3-phosphate acyltransferase</fullName>
    </alternativeName>
    <alternativeName>
        <fullName evidence="10">G3P acyltransferase</fullName>
        <shortName evidence="10">GPAT</shortName>
        <ecNumber evidence="10">2.3.1.275</ecNumber>
    </alternativeName>
    <alternativeName>
        <fullName evidence="10">Lysophosphatidic acid synthase</fullName>
        <shortName evidence="10">LPA synthase</shortName>
    </alternativeName>
</protein>
<organism evidence="12 14">
    <name type="scientific">Cupriavidus campinensis</name>
    <dbReference type="NCBI Taxonomy" id="151783"/>
    <lineage>
        <taxon>Bacteria</taxon>
        <taxon>Pseudomonadati</taxon>
        <taxon>Pseudomonadota</taxon>
        <taxon>Betaproteobacteria</taxon>
        <taxon>Burkholderiales</taxon>
        <taxon>Burkholderiaceae</taxon>
        <taxon>Cupriavidus</taxon>
    </lineage>
</organism>
<keyword evidence="13" id="KW-1185">Reference proteome</keyword>
<keyword evidence="4 10" id="KW-0812">Transmembrane</keyword>
<evidence type="ECO:0000256" key="1">
    <source>
        <dbReference type="ARBA" id="ARBA00022475"/>
    </source>
</evidence>
<reference evidence="12" key="3">
    <citation type="submission" date="2022-05" db="EMBL/GenBank/DDBJ databases">
        <authorList>
            <person name="Kunte H.-J."/>
        </authorList>
    </citation>
    <scope>NUCLEOTIDE SEQUENCE</scope>
    <source>
        <strain evidence="12">G5</strain>
    </source>
</reference>
<dbReference type="KEGG" id="ccam:M5D45_02820"/>
<keyword evidence="9 10" id="KW-1208">Phospholipid metabolism</keyword>
<comment type="pathway">
    <text evidence="10">Lipid metabolism; phospholipid metabolism.</text>
</comment>
<feature type="transmembrane region" description="Helical" evidence="10">
    <location>
        <begin position="83"/>
        <end position="101"/>
    </location>
</feature>
<reference evidence="11 13" key="1">
    <citation type="submission" date="2019-05" db="EMBL/GenBank/DDBJ databases">
        <title>Whole genome sequence analysis of Cupriavidus campinensis S14E4C strain.</title>
        <authorList>
            <person name="Abbaszade G."/>
            <person name="Szabo A."/>
            <person name="Toumi M."/>
            <person name="Toth E."/>
        </authorList>
    </citation>
    <scope>NUCLEOTIDE SEQUENCE [LARGE SCALE GENOMIC DNA]</scope>
    <source>
        <strain evidence="11 13">S14E4C</strain>
    </source>
</reference>
<evidence type="ECO:0000256" key="3">
    <source>
        <dbReference type="ARBA" id="ARBA00022679"/>
    </source>
</evidence>
<keyword evidence="6 10" id="KW-0443">Lipid metabolism</keyword>
<dbReference type="Proteomes" id="UP000318943">
    <property type="component" value="Unassembled WGS sequence"/>
</dbReference>
<evidence type="ECO:0000256" key="7">
    <source>
        <dbReference type="ARBA" id="ARBA00023136"/>
    </source>
</evidence>
<sequence length="202" mass="21373">MVNLLFAVVAYLIGSVSFAVVVSKLMGLPDPHSYGSGNPGATNVLRTGNKKAAILTLIGDGLKGWFAVWLARHFGPGYGLEDSGVALAALGVFLGHLFPVFHRFAGGKGVATAAGILFAIHPLLGAGTLATWLIIAFFFRYSSLAALISAIFAPFFYVLMFGVDIITGAVFVISVLLVVRHRQNIAKLLAGKESRIGEKKKV</sequence>
<proteinExistence type="inferred from homology"/>
<comment type="function">
    <text evidence="10">Catalyzes the transfer of an acyl group from acyl-phosphate (acyl-PO(4)) to glycerol-3-phosphate (G3P) to form lysophosphatidic acid (LPA). This enzyme utilizes acyl-phosphate as fatty acyl donor, but not acyl-CoA or acyl-ACP.</text>
</comment>
<evidence type="ECO:0000256" key="10">
    <source>
        <dbReference type="HAMAP-Rule" id="MF_01043"/>
    </source>
</evidence>
<comment type="subunit">
    <text evidence="10">Probably interacts with PlsX.</text>
</comment>
<reference evidence="12" key="2">
    <citation type="journal article" date="2022" name="Microbiol. Resour. Announc.">
        <title>Genome Sequence of Cupriavidus campinensis Strain G5, a Member of a Bacterial Consortium Capable of Polyethylene Degradation.</title>
        <authorList>
            <person name="Schneider B."/>
            <person name="Pfeiffer F."/>
            <person name="Dyall-Smith M."/>
            <person name="Kunte H.J."/>
        </authorList>
    </citation>
    <scope>NUCLEOTIDE SEQUENCE</scope>
    <source>
        <strain evidence="12">G5</strain>
    </source>
</reference>
<dbReference type="AlphaFoldDB" id="A0AAE9L2K5"/>
<evidence type="ECO:0000256" key="5">
    <source>
        <dbReference type="ARBA" id="ARBA00022989"/>
    </source>
</evidence>
<dbReference type="HAMAP" id="MF_01043">
    <property type="entry name" value="PlsY"/>
    <property type="match status" value="1"/>
</dbReference>
<dbReference type="EMBL" id="CP097330">
    <property type="protein sequence ID" value="URF04796.1"/>
    <property type="molecule type" value="Genomic_DNA"/>
</dbReference>
<keyword evidence="12" id="KW-0012">Acyltransferase</keyword>
<comment type="caution">
    <text evidence="10">Lacks conserved residue(s) required for the propagation of feature annotation.</text>
</comment>
<evidence type="ECO:0000313" key="11">
    <source>
        <dbReference type="EMBL" id="TSP13015.1"/>
    </source>
</evidence>
<name>A0AAE9L2K5_9BURK</name>
<comment type="catalytic activity">
    <reaction evidence="10">
        <text>an acyl phosphate + sn-glycerol 3-phosphate = a 1-acyl-sn-glycero-3-phosphate + phosphate</text>
        <dbReference type="Rhea" id="RHEA:34075"/>
        <dbReference type="ChEBI" id="CHEBI:43474"/>
        <dbReference type="ChEBI" id="CHEBI:57597"/>
        <dbReference type="ChEBI" id="CHEBI:57970"/>
        <dbReference type="ChEBI" id="CHEBI:59918"/>
        <dbReference type="EC" id="2.3.1.275"/>
    </reaction>
</comment>
<dbReference type="Pfam" id="PF02660">
    <property type="entry name" value="G3P_acyltransf"/>
    <property type="match status" value="1"/>
</dbReference>
<dbReference type="Proteomes" id="UP001056132">
    <property type="component" value="Chromosome 1"/>
</dbReference>
<dbReference type="GO" id="GO:0008654">
    <property type="term" value="P:phospholipid biosynthetic process"/>
    <property type="evidence" value="ECO:0007669"/>
    <property type="project" value="UniProtKB-UniRule"/>
</dbReference>
<dbReference type="NCBIfam" id="TIGR00023">
    <property type="entry name" value="glycerol-3-phosphate 1-O-acyltransferase PlsY"/>
    <property type="match status" value="1"/>
</dbReference>
<dbReference type="EMBL" id="VCIZ01000004">
    <property type="protein sequence ID" value="TSP13015.1"/>
    <property type="molecule type" value="Genomic_DNA"/>
</dbReference>
<evidence type="ECO:0000256" key="2">
    <source>
        <dbReference type="ARBA" id="ARBA00022516"/>
    </source>
</evidence>
<evidence type="ECO:0000313" key="12">
    <source>
        <dbReference type="EMBL" id="URF04796.1"/>
    </source>
</evidence>
<evidence type="ECO:0000313" key="14">
    <source>
        <dbReference type="Proteomes" id="UP001056132"/>
    </source>
</evidence>
<dbReference type="InterPro" id="IPR003811">
    <property type="entry name" value="G3P_acylTferase_PlsY"/>
</dbReference>
<evidence type="ECO:0000256" key="9">
    <source>
        <dbReference type="ARBA" id="ARBA00023264"/>
    </source>
</evidence>
<evidence type="ECO:0000256" key="6">
    <source>
        <dbReference type="ARBA" id="ARBA00023098"/>
    </source>
</evidence>
<dbReference type="PANTHER" id="PTHR30309">
    <property type="entry name" value="INNER MEMBRANE PROTEIN YGIH"/>
    <property type="match status" value="1"/>
</dbReference>
<dbReference type="GO" id="GO:0043772">
    <property type="term" value="F:acyl-phosphate glycerol-3-phosphate acyltransferase activity"/>
    <property type="evidence" value="ECO:0007669"/>
    <property type="project" value="UniProtKB-UniRule"/>
</dbReference>
<comment type="similarity">
    <text evidence="10">Belongs to the PlsY family.</text>
</comment>
<keyword evidence="2 10" id="KW-0444">Lipid biosynthesis</keyword>
<evidence type="ECO:0000256" key="8">
    <source>
        <dbReference type="ARBA" id="ARBA00023209"/>
    </source>
</evidence>